<evidence type="ECO:0000256" key="3">
    <source>
        <dbReference type="ARBA" id="ARBA00011989"/>
    </source>
</evidence>
<evidence type="ECO:0000256" key="2">
    <source>
        <dbReference type="ARBA" id="ARBA00009263"/>
    </source>
</evidence>
<dbReference type="CDD" id="cd05260">
    <property type="entry name" value="GDP_MD_SDR_e"/>
    <property type="match status" value="1"/>
</dbReference>
<dbReference type="EC" id="4.2.1.47" evidence="3"/>
<dbReference type="NCBIfam" id="TIGR01472">
    <property type="entry name" value="gmd"/>
    <property type="match status" value="1"/>
</dbReference>
<comment type="cofactor">
    <cofactor evidence="1">
        <name>NADP(+)</name>
        <dbReference type="ChEBI" id="CHEBI:58349"/>
    </cofactor>
</comment>
<dbReference type="InterPro" id="IPR016040">
    <property type="entry name" value="NAD(P)-bd_dom"/>
</dbReference>
<dbReference type="SUPFAM" id="SSF51735">
    <property type="entry name" value="NAD(P)-binding Rossmann-fold domains"/>
    <property type="match status" value="1"/>
</dbReference>
<dbReference type="EMBL" id="QSBY01000010">
    <property type="protein sequence ID" value="RHW69702.1"/>
    <property type="molecule type" value="Genomic_DNA"/>
</dbReference>
<organism evidence="6 7">
    <name type="scientific">Trypanosoma brucei equiperdum</name>
    <dbReference type="NCBI Taxonomy" id="630700"/>
    <lineage>
        <taxon>Eukaryota</taxon>
        <taxon>Discoba</taxon>
        <taxon>Euglenozoa</taxon>
        <taxon>Kinetoplastea</taxon>
        <taxon>Metakinetoplastina</taxon>
        <taxon>Trypanosomatida</taxon>
        <taxon>Trypanosomatidae</taxon>
        <taxon>Trypanosoma</taxon>
    </lineage>
</organism>
<comment type="similarity">
    <text evidence="2">Belongs to the NAD(P)-dependent epimerase/dehydratase family. GDP-mannose 4,6-dehydratase subfamily.</text>
</comment>
<reference evidence="6 7" key="1">
    <citation type="submission" date="2018-09" db="EMBL/GenBank/DDBJ databases">
        <title>whole genome sequence of T. equiperdum IVM-t1 strain.</title>
        <authorList>
            <person name="Suganuma K."/>
        </authorList>
    </citation>
    <scope>NUCLEOTIDE SEQUENCE [LARGE SCALE GENOMIC DNA]</scope>
    <source>
        <strain evidence="6 7">IVM-t1</strain>
    </source>
</reference>
<dbReference type="PANTHER" id="PTHR43715">
    <property type="entry name" value="GDP-MANNOSE 4,6-DEHYDRATASE"/>
    <property type="match status" value="1"/>
</dbReference>
<dbReference type="AlphaFoldDB" id="A0A3L6KZA7"/>
<dbReference type="HAMAP" id="MF_00955">
    <property type="entry name" value="GDP_Man_dehydratase"/>
    <property type="match status" value="1"/>
</dbReference>
<sequence length="362" mass="40490">MSARRLALITGITGQDGSYLAELLLKKGYDVHGIVRRSSSLNTGRIDHLVGNAHLHLHYGDMTDGAGLHQIVSRVRPHEVYNLAAQSHVKISFETPVYTGETDALGTAKILEAIRSTGLEKTCRFYQASSSELYGNVQEAPQTERTPFYPRSPYAVAKLYSHWITVNYRESYDMFASNGILFNHESPRRGEAFVAKKIVRAAVRITKGMQKELFLGNVNAVRDWGHAKDYVHGMWLILQADKPDDWVLATGKQHSVKEFCNLAFQRLGVNLAWAGSGLDEIAYDRGCALRTPIVRIDSRLFRPAEVETLVGNPEKAARELGWKITYSFEQLVEDMVEAELREMDGNKGCERLAGKCITAETS</sequence>
<accession>A0A3L6KZA7</accession>
<dbReference type="Gene3D" id="3.40.50.720">
    <property type="entry name" value="NAD(P)-binding Rossmann-like Domain"/>
    <property type="match status" value="1"/>
</dbReference>
<proteinExistence type="inferred from homology"/>
<feature type="domain" description="NAD(P)-binding" evidence="5">
    <location>
        <begin position="8"/>
        <end position="335"/>
    </location>
</feature>
<protein>
    <recommendedName>
        <fullName evidence="3">GDP-mannose 4,6-dehydratase</fullName>
        <ecNumber evidence="3">4.2.1.47</ecNumber>
    </recommendedName>
</protein>
<dbReference type="PANTHER" id="PTHR43715:SF1">
    <property type="entry name" value="GDP-MANNOSE 4,6 DEHYDRATASE"/>
    <property type="match status" value="1"/>
</dbReference>
<dbReference type="InterPro" id="IPR036291">
    <property type="entry name" value="NAD(P)-bd_dom_sf"/>
</dbReference>
<dbReference type="Proteomes" id="UP000266743">
    <property type="component" value="Chromosome 10"/>
</dbReference>
<evidence type="ECO:0000256" key="1">
    <source>
        <dbReference type="ARBA" id="ARBA00001937"/>
    </source>
</evidence>
<evidence type="ECO:0000259" key="5">
    <source>
        <dbReference type="Pfam" id="PF16363"/>
    </source>
</evidence>
<evidence type="ECO:0000313" key="7">
    <source>
        <dbReference type="Proteomes" id="UP000266743"/>
    </source>
</evidence>
<evidence type="ECO:0000256" key="4">
    <source>
        <dbReference type="ARBA" id="ARBA00023239"/>
    </source>
</evidence>
<name>A0A3L6KZA7_9TRYP</name>
<comment type="caution">
    <text evidence="6">The sequence shown here is derived from an EMBL/GenBank/DDBJ whole genome shotgun (WGS) entry which is preliminary data.</text>
</comment>
<dbReference type="FunFam" id="3.40.50.720:FF:000924">
    <property type="entry name" value="GDP-mannose 4,6 dehydratase"/>
    <property type="match status" value="1"/>
</dbReference>
<dbReference type="GO" id="GO:0008446">
    <property type="term" value="F:GDP-mannose 4,6-dehydratase activity"/>
    <property type="evidence" value="ECO:0007669"/>
    <property type="project" value="UniProtKB-EC"/>
</dbReference>
<gene>
    <name evidence="6" type="ORF">DPX39_100162100</name>
</gene>
<dbReference type="GO" id="GO:0042351">
    <property type="term" value="P:'de novo' GDP-L-fucose biosynthetic process"/>
    <property type="evidence" value="ECO:0007669"/>
    <property type="project" value="TreeGrafter"/>
</dbReference>
<dbReference type="Gene3D" id="3.90.25.10">
    <property type="entry name" value="UDP-galactose 4-epimerase, domain 1"/>
    <property type="match status" value="1"/>
</dbReference>
<dbReference type="InterPro" id="IPR006368">
    <property type="entry name" value="GDP_Man_deHydtase"/>
</dbReference>
<dbReference type="Pfam" id="PF16363">
    <property type="entry name" value="GDP_Man_Dehyd"/>
    <property type="match status" value="1"/>
</dbReference>
<keyword evidence="4" id="KW-0456">Lyase</keyword>
<evidence type="ECO:0000313" key="6">
    <source>
        <dbReference type="EMBL" id="RHW69702.1"/>
    </source>
</evidence>